<evidence type="ECO:0000256" key="2">
    <source>
        <dbReference type="ARBA" id="ARBA00022598"/>
    </source>
</evidence>
<evidence type="ECO:0000313" key="6">
    <source>
        <dbReference type="EMBL" id="ORW99891.1"/>
    </source>
</evidence>
<dbReference type="GO" id="GO:0031956">
    <property type="term" value="F:medium-chain fatty acid-CoA ligase activity"/>
    <property type="evidence" value="ECO:0007669"/>
    <property type="project" value="TreeGrafter"/>
</dbReference>
<evidence type="ECO:0000259" key="3">
    <source>
        <dbReference type="Pfam" id="PF00501"/>
    </source>
</evidence>
<dbReference type="EMBL" id="HG964446">
    <property type="protein sequence ID" value="CDO90295.1"/>
    <property type="molecule type" value="Genomic_DNA"/>
</dbReference>
<dbReference type="InterPro" id="IPR045851">
    <property type="entry name" value="AMP-bd_C_sf"/>
</dbReference>
<dbReference type="Gene3D" id="3.40.50.12780">
    <property type="entry name" value="N-terminal domain of ligase-like"/>
    <property type="match status" value="1"/>
</dbReference>
<dbReference type="HOGENOM" id="CLU_000022_59_0_11"/>
<dbReference type="InterPro" id="IPR020845">
    <property type="entry name" value="AMP-binding_CS"/>
</dbReference>
<dbReference type="PANTHER" id="PTHR43201">
    <property type="entry name" value="ACYL-COA SYNTHETASE"/>
    <property type="match status" value="1"/>
</dbReference>
<keyword evidence="7" id="KW-1185">Reference proteome</keyword>
<feature type="domain" description="AMP-binding enzyme C-terminal" evidence="4">
    <location>
        <begin position="420"/>
        <end position="492"/>
    </location>
</feature>
<gene>
    <name evidence="5" type="primary">fadD13_3</name>
    <name evidence="6" type="ORF">AWC29_26370</name>
    <name evidence="5" type="ORF">BN973_04688</name>
</gene>
<dbReference type="PANTHER" id="PTHR43201:SF5">
    <property type="entry name" value="MEDIUM-CHAIN ACYL-COA LIGASE ACSF2, MITOCHONDRIAL"/>
    <property type="match status" value="1"/>
</dbReference>
<dbReference type="STRING" id="47839.BN973_04688"/>
<dbReference type="OrthoDB" id="2579187at2"/>
<dbReference type="InterPro" id="IPR025110">
    <property type="entry name" value="AMP-bd_C"/>
</dbReference>
<reference evidence="5" key="2">
    <citation type="submission" date="2014-04" db="EMBL/GenBank/DDBJ databases">
        <authorList>
            <person name="Xu Y.W."/>
            <person name="Yang Q."/>
        </authorList>
    </citation>
    <scope>NUCLEOTIDE SEQUENCE</scope>
    <source>
        <strain evidence="5">DSM 44626</strain>
    </source>
</reference>
<dbReference type="Proteomes" id="UP000028880">
    <property type="component" value="Unassembled WGS sequence"/>
</dbReference>
<sequence length="524" mass="56780">MVRDAIGNILRARALGTPDRVCCAMDDYVYTYAEMNQRSDALAAGLARLGVGPGEQIAMLAPNRIELLELFYGAAKTGAAQVPLNAYLKGEFLLHQLRQSRSGFLVTDAAGRDALAPVRSQLPDLRAVIMLDEAEHGEIPYASLFDHGDTPPPVELSASDTMSILYTSGTTGLPKGCVASHGYYCRSGEIIGAALEVGSDDILFAGLPLFHAGARLVTVTLPLIYGIPAYLQGTFSARAYFPRAREVGATLMIAVGAMGAAILATEPSPSDRDHKVTRIMCAPLSLESQATFRDRFGVDPWVDIFGQTECMPATLTTLSSDRRDPNGCGIEAPDLEVALLDDEGYVLEGEATGEICLRPKAPYAMFNGYFDNPAATVEAFRGLWYHTGDNGRRLPSGAFAFIDRKKDSLRRRGENISSFELEQAIDAHPAIVESAVVAVASDLGEDDIKACIVTSSPVEPAELFDFFKNNLPYFAIPRYVDFLEALPRNGVGRVLKHKLRDAGNNAATWDFDAMDLTVAKQERR</sequence>
<keyword evidence="2 5" id="KW-0436">Ligase</keyword>
<dbReference type="Pfam" id="PF13193">
    <property type="entry name" value="AMP-binding_C"/>
    <property type="match status" value="1"/>
</dbReference>
<reference evidence="6 7" key="3">
    <citation type="submission" date="2016-01" db="EMBL/GenBank/DDBJ databases">
        <title>The new phylogeny of the genus Mycobacterium.</title>
        <authorList>
            <person name="Tarcisio F."/>
            <person name="Conor M."/>
            <person name="Antonella G."/>
            <person name="Elisabetta G."/>
            <person name="Giulia F.S."/>
            <person name="Sara T."/>
            <person name="Anna F."/>
            <person name="Clotilde B."/>
            <person name="Roberto B."/>
            <person name="Veronica D.S."/>
            <person name="Fabio R."/>
            <person name="Monica P."/>
            <person name="Olivier J."/>
            <person name="Enrico T."/>
            <person name="Nicola S."/>
        </authorList>
    </citation>
    <scope>NUCLEOTIDE SEQUENCE [LARGE SCALE GENOMIC DNA]</scope>
    <source>
        <strain evidence="6 7">DSM 44626</strain>
    </source>
</reference>
<comment type="similarity">
    <text evidence="1">Belongs to the ATP-dependent AMP-binding enzyme family.</text>
</comment>
<dbReference type="InterPro" id="IPR042099">
    <property type="entry name" value="ANL_N_sf"/>
</dbReference>
<organism evidence="5">
    <name type="scientific">Mycobacterium triplex</name>
    <dbReference type="NCBI Taxonomy" id="47839"/>
    <lineage>
        <taxon>Bacteria</taxon>
        <taxon>Bacillati</taxon>
        <taxon>Actinomycetota</taxon>
        <taxon>Actinomycetes</taxon>
        <taxon>Mycobacteriales</taxon>
        <taxon>Mycobacteriaceae</taxon>
        <taxon>Mycobacterium</taxon>
        <taxon>Mycobacterium simiae complex</taxon>
    </lineage>
</organism>
<name>A0A024K2K8_9MYCO</name>
<evidence type="ECO:0000259" key="4">
    <source>
        <dbReference type="Pfam" id="PF13193"/>
    </source>
</evidence>
<dbReference type="eggNOG" id="COG0318">
    <property type="taxonomic scope" value="Bacteria"/>
</dbReference>
<protein>
    <submittedName>
        <fullName evidence="5">Fatty-acid--CoA ligase</fullName>
    </submittedName>
</protein>
<evidence type="ECO:0000313" key="5">
    <source>
        <dbReference type="EMBL" id="CDO90295.1"/>
    </source>
</evidence>
<dbReference type="EMBL" id="LQPY01000037">
    <property type="protein sequence ID" value="ORW99891.1"/>
    <property type="molecule type" value="Genomic_DNA"/>
</dbReference>
<dbReference type="RefSeq" id="WP_036471025.1">
    <property type="nucleotide sequence ID" value="NZ_HG964446.1"/>
</dbReference>
<dbReference type="SUPFAM" id="SSF56801">
    <property type="entry name" value="Acetyl-CoA synthetase-like"/>
    <property type="match status" value="1"/>
</dbReference>
<dbReference type="Pfam" id="PF00501">
    <property type="entry name" value="AMP-binding"/>
    <property type="match status" value="1"/>
</dbReference>
<dbReference type="GO" id="GO:0006631">
    <property type="term" value="P:fatty acid metabolic process"/>
    <property type="evidence" value="ECO:0007669"/>
    <property type="project" value="TreeGrafter"/>
</dbReference>
<dbReference type="InterPro" id="IPR000873">
    <property type="entry name" value="AMP-dep_synth/lig_dom"/>
</dbReference>
<proteinExistence type="inferred from homology"/>
<evidence type="ECO:0000313" key="7">
    <source>
        <dbReference type="Proteomes" id="UP000193710"/>
    </source>
</evidence>
<dbReference type="AlphaFoldDB" id="A0A024K2K8"/>
<dbReference type="Gene3D" id="3.30.300.30">
    <property type="match status" value="1"/>
</dbReference>
<dbReference type="Proteomes" id="UP000193710">
    <property type="component" value="Unassembled WGS sequence"/>
</dbReference>
<dbReference type="PROSITE" id="PS00455">
    <property type="entry name" value="AMP_BINDING"/>
    <property type="match status" value="1"/>
</dbReference>
<feature type="domain" description="AMP-dependent synthetase/ligase" evidence="3">
    <location>
        <begin position="11"/>
        <end position="370"/>
    </location>
</feature>
<accession>A0A024K2K8</accession>
<evidence type="ECO:0000256" key="1">
    <source>
        <dbReference type="ARBA" id="ARBA00006432"/>
    </source>
</evidence>
<reference evidence="5" key="1">
    <citation type="journal article" date="2014" name="Genome Announc.">
        <title>Draft Genome Sequence of Mycobacterium triplex DSM 44626.</title>
        <authorList>
            <person name="Sassi M."/>
            <person name="Croce O."/>
            <person name="Robert C."/>
            <person name="Raoult D."/>
            <person name="Drancourt M."/>
        </authorList>
    </citation>
    <scope>NUCLEOTIDE SEQUENCE [LARGE SCALE GENOMIC DNA]</scope>
    <source>
        <strain evidence="5">DSM 44626</strain>
    </source>
</reference>